<name>A0ABP7GFV0_9ACTN</name>
<sequence length="99" mass="10696">MRRAVLVESGVTISSGAWLARRTCVPPAKGEHNVLQFVSIAGEFVDHRRGRSGPYSALHDPAVFEFLESCREDAGGDSRQAVAQVGEAFGAYCQVTDNE</sequence>
<keyword evidence="2" id="KW-1185">Reference proteome</keyword>
<evidence type="ECO:0000313" key="2">
    <source>
        <dbReference type="Proteomes" id="UP001500908"/>
    </source>
</evidence>
<evidence type="ECO:0000313" key="1">
    <source>
        <dbReference type="EMBL" id="GAA3764401.1"/>
    </source>
</evidence>
<accession>A0ABP7GFV0</accession>
<organism evidence="1 2">
    <name type="scientific">Salinactinospora qingdaonensis</name>
    <dbReference type="NCBI Taxonomy" id="702744"/>
    <lineage>
        <taxon>Bacteria</taxon>
        <taxon>Bacillati</taxon>
        <taxon>Actinomycetota</taxon>
        <taxon>Actinomycetes</taxon>
        <taxon>Streptosporangiales</taxon>
        <taxon>Nocardiopsidaceae</taxon>
        <taxon>Salinactinospora</taxon>
    </lineage>
</organism>
<proteinExistence type="predicted"/>
<comment type="caution">
    <text evidence="1">The sequence shown here is derived from an EMBL/GenBank/DDBJ whole genome shotgun (WGS) entry which is preliminary data.</text>
</comment>
<dbReference type="Proteomes" id="UP001500908">
    <property type="component" value="Unassembled WGS sequence"/>
</dbReference>
<gene>
    <name evidence="1" type="ORF">GCM10022402_47000</name>
</gene>
<protein>
    <submittedName>
        <fullName evidence="1">Uncharacterized protein</fullName>
    </submittedName>
</protein>
<dbReference type="EMBL" id="BAABDD010000042">
    <property type="protein sequence ID" value="GAA3764401.1"/>
    <property type="molecule type" value="Genomic_DNA"/>
</dbReference>
<reference evidence="2" key="1">
    <citation type="journal article" date="2019" name="Int. J. Syst. Evol. Microbiol.">
        <title>The Global Catalogue of Microorganisms (GCM) 10K type strain sequencing project: providing services to taxonomists for standard genome sequencing and annotation.</title>
        <authorList>
            <consortium name="The Broad Institute Genomics Platform"/>
            <consortium name="The Broad Institute Genome Sequencing Center for Infectious Disease"/>
            <person name="Wu L."/>
            <person name="Ma J."/>
        </authorList>
    </citation>
    <scope>NUCLEOTIDE SEQUENCE [LARGE SCALE GENOMIC DNA]</scope>
    <source>
        <strain evidence="2">JCM 17137</strain>
    </source>
</reference>